<sequence length="181" mass="20544">MDHPHLRGEYLNQLHSPNSGKGSPPLAWGILIHAFRDLFNYRITPTCVGNTFFPKSHHSSEKDHPHLRGEYTTQSRSKPQTPGSPPLAWGIRTFQKRLGNEERITPTCVGNTKVFYQDNDVGKDHPHLRGEYLVRCLTMVETKGSPPLAWGILSFKSAFIFRERITPTCVGNTLHAYVLRL</sequence>
<accession>A0A4V2E177</accession>
<dbReference type="EMBL" id="SETJ01000029">
    <property type="protein sequence ID" value="RZM16724.1"/>
    <property type="molecule type" value="Genomic_DNA"/>
</dbReference>
<gene>
    <name evidence="2" type="ORF">LDELB18P1_0769</name>
</gene>
<reference evidence="2 3" key="1">
    <citation type="submission" date="2019-01" db="EMBL/GenBank/DDBJ databases">
        <title>Colonization of the human gut by bovine bacteria present in Parmesan cheese.</title>
        <authorList>
            <person name="Lugli G.A."/>
            <person name="Milani C."/>
        </authorList>
    </citation>
    <scope>NUCLEOTIDE SEQUENCE [LARGE SCALE GENOMIC DNA]</scope>
    <source>
        <strain evidence="2 3">LDELB18P1</strain>
    </source>
</reference>
<feature type="region of interest" description="Disordered" evidence="1">
    <location>
        <begin position="1"/>
        <end position="22"/>
    </location>
</feature>
<protein>
    <submittedName>
        <fullName evidence="2">Uncharacterized protein</fullName>
    </submittedName>
</protein>
<dbReference type="AlphaFoldDB" id="A0A4V2E177"/>
<organism evidence="2 3">
    <name type="scientific">Lactobacillus delbrueckii</name>
    <dbReference type="NCBI Taxonomy" id="1584"/>
    <lineage>
        <taxon>Bacteria</taxon>
        <taxon>Bacillati</taxon>
        <taxon>Bacillota</taxon>
        <taxon>Bacilli</taxon>
        <taxon>Lactobacillales</taxon>
        <taxon>Lactobacillaceae</taxon>
        <taxon>Lactobacillus</taxon>
    </lineage>
</organism>
<feature type="compositionally biased region" description="Basic and acidic residues" evidence="1">
    <location>
        <begin position="58"/>
        <end position="69"/>
    </location>
</feature>
<evidence type="ECO:0000256" key="1">
    <source>
        <dbReference type="SAM" id="MobiDB-lite"/>
    </source>
</evidence>
<dbReference type="AntiFam" id="ANF00057">
    <property type="entry name" value="Translation of E. coli type CRISPR repeat"/>
</dbReference>
<evidence type="ECO:0000313" key="3">
    <source>
        <dbReference type="Proteomes" id="UP000292818"/>
    </source>
</evidence>
<feature type="region of interest" description="Disordered" evidence="1">
    <location>
        <begin position="55"/>
        <end position="87"/>
    </location>
</feature>
<feature type="compositionally biased region" description="Polar residues" evidence="1">
    <location>
        <begin position="71"/>
        <end position="81"/>
    </location>
</feature>
<dbReference type="AntiFam" id="ANF00006">
    <property type="entry name" value="Translation of CRISPR region"/>
</dbReference>
<comment type="caution">
    <text evidence="2">The sequence shown here is derived from an EMBL/GenBank/DDBJ whole genome shotgun (WGS) entry which is preliminary data.</text>
</comment>
<proteinExistence type="predicted"/>
<name>A0A4V2E177_9LACO</name>
<dbReference type="Proteomes" id="UP000292818">
    <property type="component" value="Unassembled WGS sequence"/>
</dbReference>
<evidence type="ECO:0000313" key="2">
    <source>
        <dbReference type="EMBL" id="RZM16724.1"/>
    </source>
</evidence>